<dbReference type="AlphaFoldDB" id="A0A2S6GD19"/>
<dbReference type="PROSITE" id="PS51318">
    <property type="entry name" value="TAT"/>
    <property type="match status" value="1"/>
</dbReference>
<organism evidence="2 3">
    <name type="scientific">Actinokineospora auranticolor</name>
    <dbReference type="NCBI Taxonomy" id="155976"/>
    <lineage>
        <taxon>Bacteria</taxon>
        <taxon>Bacillati</taxon>
        <taxon>Actinomycetota</taxon>
        <taxon>Actinomycetes</taxon>
        <taxon>Pseudonocardiales</taxon>
        <taxon>Pseudonocardiaceae</taxon>
        <taxon>Actinokineospora</taxon>
    </lineage>
</organism>
<feature type="chain" id="PRO_5015746239" evidence="1">
    <location>
        <begin position="33"/>
        <end position="149"/>
    </location>
</feature>
<keyword evidence="1" id="KW-0732">Signal</keyword>
<name>A0A2S6GD19_9PSEU</name>
<protein>
    <submittedName>
        <fullName evidence="2">Uncharacterized protein</fullName>
    </submittedName>
</protein>
<gene>
    <name evidence="2" type="ORF">CLV40_13213</name>
</gene>
<comment type="caution">
    <text evidence="2">The sequence shown here is derived from an EMBL/GenBank/DDBJ whole genome shotgun (WGS) entry which is preliminary data.</text>
</comment>
<dbReference type="InterPro" id="IPR006311">
    <property type="entry name" value="TAT_signal"/>
</dbReference>
<feature type="signal peptide" evidence="1">
    <location>
        <begin position="1"/>
        <end position="32"/>
    </location>
</feature>
<accession>A0A2S6GD19</accession>
<evidence type="ECO:0000256" key="1">
    <source>
        <dbReference type="SAM" id="SignalP"/>
    </source>
</evidence>
<evidence type="ECO:0000313" key="2">
    <source>
        <dbReference type="EMBL" id="PPK63080.1"/>
    </source>
</evidence>
<evidence type="ECO:0000313" key="3">
    <source>
        <dbReference type="Proteomes" id="UP000239203"/>
    </source>
</evidence>
<dbReference type="EMBL" id="PTIX01000032">
    <property type="protein sequence ID" value="PPK63080.1"/>
    <property type="molecule type" value="Genomic_DNA"/>
</dbReference>
<dbReference type="Proteomes" id="UP000239203">
    <property type="component" value="Unassembled WGS sequence"/>
</dbReference>
<dbReference type="RefSeq" id="WP_181043905.1">
    <property type="nucleotide sequence ID" value="NZ_CP154825.1"/>
</dbReference>
<keyword evidence="3" id="KW-1185">Reference proteome</keyword>
<sequence>MKTAVLRRTAAAAAVGLTAAVTTALGAAPAQAAACSGTSGVTVIVDFTAVGGTIQTACALGDPASGLAALTGAGFTYGFVPRQPGFVCQINTKPNPCNGAPVTAYWSYWHGTPGGSWTYSTSGAGAYNPAPGTVEGWAFGAGTAPGQAP</sequence>
<proteinExistence type="predicted"/>
<reference evidence="2 3" key="1">
    <citation type="submission" date="2018-02" db="EMBL/GenBank/DDBJ databases">
        <title>Genomic Encyclopedia of Archaeal and Bacterial Type Strains, Phase II (KMG-II): from individual species to whole genera.</title>
        <authorList>
            <person name="Goeker M."/>
        </authorList>
    </citation>
    <scope>NUCLEOTIDE SEQUENCE [LARGE SCALE GENOMIC DNA]</scope>
    <source>
        <strain evidence="2 3">YU 961-1</strain>
    </source>
</reference>